<sequence length="798" mass="90220">GKPNQSATSETWQGGKTTRRQCLGTIECSNDDCHIIIRPQSTLPRVSQQLSKDCHCGASLFHKTCPVISTLYTFKHGIYYVNGGKHEHARSTHRLHLSQKERHNFEEIVHAHPRDGPLKLLVGLPGANGPGKSVAEISPVLINAGRIKHEKRRALGKGNGKGPDGAIAEFAAFEKAHPGFIRQSSIGEVTVITMQTPFMAELLVKDHHIENEAVNGVVSDATHSYFADPKALLFMSSIFSVSSRYWVPGLISYSNGATTAHYRLHFLQLIVSVIEECRRRGIEFTNEMLANILDFSEAERLGFIQAWVDYWSAQPANEKSREELFNEASELLKGCVQHFRAQIHRVGKISGVVHPAKVDIFKNYARQMLEFDNLVEFLSHADQFIAEFPLAENWIRWWMRPSHATMLFKSHRVMTPELWNSLPDSTNPQEAQHFKLYMGVGKNHALLAGLEGVKKFMEHYELLASAEKHGTLVRYGRQEEWKYQKSQGASKSWNFSSGSRGSAGLNGKTDSRPPDTSSSLLRAPKRTRTVSAPKYFAGCPWDNMSCWLDTSLQLFWVTAERDYESSLEPLFLTLPQTSFLSKLANSIRIRSSIDTTSGTAFFEGGCKLLRMQRDGLRRLLVESKQTTVKSMSSMEQMFTWMYDVFAENDPVVGGRHEIHTFFRAYTFPFRSCVGVEPHWQTSNVVLRSQFSLITQNSKYFAGNLQNWFQDITHIHSGPHTPLRACWYHVDGDTACEGQATVLDVISGLPITWCFTSTRETKMSGIFLSNFLQFVSVHRRSRLPVWFTTLLVTDMSAPE</sequence>
<evidence type="ECO:0000256" key="1">
    <source>
        <dbReference type="SAM" id="MobiDB-lite"/>
    </source>
</evidence>
<dbReference type="AlphaFoldDB" id="A0AAD7AVQ2"/>
<accession>A0AAD7AVQ2</accession>
<reference evidence="2" key="1">
    <citation type="submission" date="2023-03" db="EMBL/GenBank/DDBJ databases">
        <title>Massive genome expansion in bonnet fungi (Mycena s.s.) driven by repeated elements and novel gene families across ecological guilds.</title>
        <authorList>
            <consortium name="Lawrence Berkeley National Laboratory"/>
            <person name="Harder C.B."/>
            <person name="Miyauchi S."/>
            <person name="Viragh M."/>
            <person name="Kuo A."/>
            <person name="Thoen E."/>
            <person name="Andreopoulos B."/>
            <person name="Lu D."/>
            <person name="Skrede I."/>
            <person name="Drula E."/>
            <person name="Henrissat B."/>
            <person name="Morin E."/>
            <person name="Kohler A."/>
            <person name="Barry K."/>
            <person name="LaButti K."/>
            <person name="Morin E."/>
            <person name="Salamov A."/>
            <person name="Lipzen A."/>
            <person name="Mereny Z."/>
            <person name="Hegedus B."/>
            <person name="Baldrian P."/>
            <person name="Stursova M."/>
            <person name="Weitz H."/>
            <person name="Taylor A."/>
            <person name="Grigoriev I.V."/>
            <person name="Nagy L.G."/>
            <person name="Martin F."/>
            <person name="Kauserud H."/>
        </authorList>
    </citation>
    <scope>NUCLEOTIDE SEQUENCE</scope>
    <source>
        <strain evidence="2">CBHHK002</strain>
    </source>
</reference>
<feature type="compositionally biased region" description="Polar residues" evidence="1">
    <location>
        <begin position="490"/>
        <end position="500"/>
    </location>
</feature>
<evidence type="ECO:0000313" key="3">
    <source>
        <dbReference type="Proteomes" id="UP001218218"/>
    </source>
</evidence>
<feature type="region of interest" description="Disordered" evidence="1">
    <location>
        <begin position="490"/>
        <end position="524"/>
    </location>
</feature>
<dbReference type="Proteomes" id="UP001218218">
    <property type="component" value="Unassembled WGS sequence"/>
</dbReference>
<dbReference type="EMBL" id="JARIHO010000001">
    <property type="protein sequence ID" value="KAJ7368884.1"/>
    <property type="molecule type" value="Genomic_DNA"/>
</dbReference>
<protein>
    <submittedName>
        <fullName evidence="2">Uncharacterized protein</fullName>
    </submittedName>
</protein>
<name>A0AAD7AVQ2_9AGAR</name>
<feature type="non-terminal residue" evidence="2">
    <location>
        <position position="1"/>
    </location>
</feature>
<comment type="caution">
    <text evidence="2">The sequence shown here is derived from an EMBL/GenBank/DDBJ whole genome shotgun (WGS) entry which is preliminary data.</text>
</comment>
<keyword evidence="3" id="KW-1185">Reference proteome</keyword>
<proteinExistence type="predicted"/>
<organism evidence="2 3">
    <name type="scientific">Mycena albidolilacea</name>
    <dbReference type="NCBI Taxonomy" id="1033008"/>
    <lineage>
        <taxon>Eukaryota</taxon>
        <taxon>Fungi</taxon>
        <taxon>Dikarya</taxon>
        <taxon>Basidiomycota</taxon>
        <taxon>Agaricomycotina</taxon>
        <taxon>Agaricomycetes</taxon>
        <taxon>Agaricomycetidae</taxon>
        <taxon>Agaricales</taxon>
        <taxon>Marasmiineae</taxon>
        <taxon>Mycenaceae</taxon>
        <taxon>Mycena</taxon>
    </lineage>
</organism>
<gene>
    <name evidence="2" type="ORF">DFH08DRAFT_35103</name>
</gene>
<evidence type="ECO:0000313" key="2">
    <source>
        <dbReference type="EMBL" id="KAJ7368884.1"/>
    </source>
</evidence>